<feature type="coiled-coil region" evidence="4">
    <location>
        <begin position="114"/>
        <end position="177"/>
    </location>
</feature>
<dbReference type="InterPro" id="IPR023584">
    <property type="entry name" value="Ribosome_recyc_fac_dom"/>
</dbReference>
<dbReference type="InterPro" id="IPR036191">
    <property type="entry name" value="RRF_sf"/>
</dbReference>
<dbReference type="GO" id="GO:0005737">
    <property type="term" value="C:cytoplasm"/>
    <property type="evidence" value="ECO:0007669"/>
    <property type="project" value="UniProtKB-SubCell"/>
</dbReference>
<comment type="subcellular location">
    <subcellularLocation>
        <location evidence="3">Cytoplasm</location>
    </subcellularLocation>
</comment>
<keyword evidence="3" id="KW-0963">Cytoplasm</keyword>
<dbReference type="AlphaFoldDB" id="A0A1W9NY41"/>
<dbReference type="Gene3D" id="1.10.132.20">
    <property type="entry name" value="Ribosome-recycling factor"/>
    <property type="match status" value="1"/>
</dbReference>
<keyword evidence="2 3" id="KW-0648">Protein biosynthesis</keyword>
<comment type="function">
    <text evidence="3">Responsible for the release of ribosomes from messenger RNA at the termination of protein biosynthesis. May increase the efficiency of translation by recycling ribosomes from one round of translation to another.</text>
</comment>
<dbReference type="Proteomes" id="UP000192520">
    <property type="component" value="Unassembled WGS sequence"/>
</dbReference>
<dbReference type="CDD" id="cd00520">
    <property type="entry name" value="RRF"/>
    <property type="match status" value="1"/>
</dbReference>
<feature type="domain" description="Ribosome recycling factor" evidence="5">
    <location>
        <begin position="20"/>
        <end position="183"/>
    </location>
</feature>
<evidence type="ECO:0000313" key="6">
    <source>
        <dbReference type="EMBL" id="OQX51076.1"/>
    </source>
</evidence>
<dbReference type="HAMAP" id="MF_00040">
    <property type="entry name" value="RRF"/>
    <property type="match status" value="1"/>
</dbReference>
<reference evidence="7" key="1">
    <citation type="submission" date="2017-03" db="EMBL/GenBank/DDBJ databases">
        <title>Novel pathways for hydrocarbon cycling and metabolic interdependencies in hydrothermal sediment communities.</title>
        <authorList>
            <person name="Dombrowski N."/>
            <person name="Seitz K."/>
            <person name="Teske A."/>
            <person name="Baker B."/>
        </authorList>
    </citation>
    <scope>NUCLEOTIDE SEQUENCE [LARGE SCALE GENOMIC DNA]</scope>
</reference>
<evidence type="ECO:0000256" key="2">
    <source>
        <dbReference type="ARBA" id="ARBA00022917"/>
    </source>
</evidence>
<comment type="similarity">
    <text evidence="1 3">Belongs to the RRF family.</text>
</comment>
<dbReference type="InterPro" id="IPR002661">
    <property type="entry name" value="Ribosome_recyc_fac"/>
</dbReference>
<dbReference type="SUPFAM" id="SSF55194">
    <property type="entry name" value="Ribosome recycling factor, RRF"/>
    <property type="match status" value="1"/>
</dbReference>
<evidence type="ECO:0000256" key="1">
    <source>
        <dbReference type="ARBA" id="ARBA00005912"/>
    </source>
</evidence>
<dbReference type="NCBIfam" id="TIGR00496">
    <property type="entry name" value="frr"/>
    <property type="match status" value="1"/>
</dbReference>
<evidence type="ECO:0000313" key="7">
    <source>
        <dbReference type="Proteomes" id="UP000192520"/>
    </source>
</evidence>
<dbReference type="GO" id="GO:0006415">
    <property type="term" value="P:translational termination"/>
    <property type="evidence" value="ECO:0007669"/>
    <property type="project" value="UniProtKB-UniRule"/>
</dbReference>
<dbReference type="PANTHER" id="PTHR20982">
    <property type="entry name" value="RIBOSOME RECYCLING FACTOR"/>
    <property type="match status" value="1"/>
</dbReference>
<dbReference type="FunFam" id="3.30.1360.40:FF:000001">
    <property type="entry name" value="Ribosome-recycling factor"/>
    <property type="match status" value="1"/>
</dbReference>
<protein>
    <recommendedName>
        <fullName evidence="3">Ribosome-recycling factor</fullName>
        <shortName evidence="3">RRF</shortName>
    </recommendedName>
    <alternativeName>
        <fullName evidence="3">Ribosome-releasing factor</fullName>
    </alternativeName>
</protein>
<evidence type="ECO:0000256" key="3">
    <source>
        <dbReference type="HAMAP-Rule" id="MF_00040"/>
    </source>
</evidence>
<evidence type="ECO:0000256" key="4">
    <source>
        <dbReference type="SAM" id="Coils"/>
    </source>
</evidence>
<sequence length="185" mass="20966">MLSTILTDAQKKFDGVVKSLKEEMSVLRVGRASPALVENLSVSAYESQLTIKELATISVPEPNLIVISPWDATVKENIAAAIREANLGFNPMVDGDTIKVPVPRLSEERRKEMVKKVRDLAQEAKVETRRIRQEKIKSVEEMEKESKISEDELFRFKEDLQKLVEQVNEKVDGIKSEKEKELMGL</sequence>
<name>A0A1W9NY41_UNCC3</name>
<dbReference type="Gene3D" id="3.30.1360.40">
    <property type="match status" value="1"/>
</dbReference>
<dbReference type="Pfam" id="PF01765">
    <property type="entry name" value="RRF"/>
    <property type="match status" value="1"/>
</dbReference>
<evidence type="ECO:0000259" key="5">
    <source>
        <dbReference type="Pfam" id="PF01765"/>
    </source>
</evidence>
<dbReference type="EMBL" id="MZGJ01000009">
    <property type="protein sequence ID" value="OQX51076.1"/>
    <property type="molecule type" value="Genomic_DNA"/>
</dbReference>
<proteinExistence type="inferred from homology"/>
<dbReference type="PANTHER" id="PTHR20982:SF3">
    <property type="entry name" value="MITOCHONDRIAL RIBOSOME RECYCLING FACTOR PSEUDO 1"/>
    <property type="match status" value="1"/>
</dbReference>
<keyword evidence="4" id="KW-0175">Coiled coil</keyword>
<dbReference type="STRING" id="1968527.B5M47_02160"/>
<comment type="caution">
    <text evidence="6">The sequence shown here is derived from an EMBL/GenBank/DDBJ whole genome shotgun (WGS) entry which is preliminary data.</text>
</comment>
<gene>
    <name evidence="3" type="primary">frr</name>
    <name evidence="6" type="ORF">B5M47_02160</name>
</gene>
<organism evidence="6 7">
    <name type="scientific">candidate division CPR3 bacterium 4484_211</name>
    <dbReference type="NCBI Taxonomy" id="1968527"/>
    <lineage>
        <taxon>Bacteria</taxon>
        <taxon>Bacteria division CPR3</taxon>
    </lineage>
</organism>
<accession>A0A1W9NY41</accession>
<dbReference type="GO" id="GO:0043023">
    <property type="term" value="F:ribosomal large subunit binding"/>
    <property type="evidence" value="ECO:0007669"/>
    <property type="project" value="TreeGrafter"/>
</dbReference>